<sequence length="482" mass="55423">MTLTETTQALYDKEDELNIQELIAASKFASQTQTPQPPTPSATNTSGFNLHPEIAVPDKQLRSRKSKNKTISDNFNFGDASDMSLPVSHNGSTPSIASITNSHNTMHILSNVNIDNDNNPSVQNRSINASKNDRKQQQREKSDNREIPTGPPEMMKDPTTDSFSSHAYSWPIAFAVVPPMGALIYGKSDVWSDFLLLLLIAFYLYNIIKVPWELYYAARSRRVINENLPEQTADPSQEERRNQAAKELRRQELWALLLVIASPIIGGYALHGAKMYLNYDKYISHFNIVLFVFAAGIRPLMHIASLAKNRTLHLQEQVHYPSTEVELLKRRVQHLEYEFSQLRRGFATKRDVINVRDGFEPTLSQLNKAVRRYEKKEQYLRNYSEERFAYLETKLREYDTFIAYKLQEEQATTISRSMMQVVFLPLNLTITILGYVKYFLPRSLRGRQKPMLQPAINSEEEENKFSGELFQQEVLPGSLQKY</sequence>
<proteinExistence type="predicted"/>
<feature type="region of interest" description="Disordered" evidence="1">
    <location>
        <begin position="29"/>
        <end position="50"/>
    </location>
</feature>
<dbReference type="AlphaFoldDB" id="A0A397TP89"/>
<dbReference type="OrthoDB" id="10263751at2759"/>
<feature type="transmembrane region" description="Helical" evidence="2">
    <location>
        <begin position="191"/>
        <end position="212"/>
    </location>
</feature>
<accession>A0A397TP89</accession>
<evidence type="ECO:0000256" key="2">
    <source>
        <dbReference type="SAM" id="Phobius"/>
    </source>
</evidence>
<reference evidence="3 4" key="1">
    <citation type="submission" date="2018-06" db="EMBL/GenBank/DDBJ databases">
        <title>Comparative genomics reveals the genomic features of Rhizophagus irregularis, R. cerebriforme, R. diaphanum and Gigaspora rosea, and their symbiotic lifestyle signature.</title>
        <authorList>
            <person name="Morin E."/>
            <person name="San Clemente H."/>
            <person name="Chen E.C.H."/>
            <person name="De La Providencia I."/>
            <person name="Hainaut M."/>
            <person name="Kuo A."/>
            <person name="Kohler A."/>
            <person name="Murat C."/>
            <person name="Tang N."/>
            <person name="Roy S."/>
            <person name="Loubradou J."/>
            <person name="Henrissat B."/>
            <person name="Grigoriev I.V."/>
            <person name="Corradi N."/>
            <person name="Roux C."/>
            <person name="Martin F.M."/>
        </authorList>
    </citation>
    <scope>NUCLEOTIDE SEQUENCE [LARGE SCALE GENOMIC DNA]</scope>
    <source>
        <strain evidence="3 4">DAOM 227022</strain>
    </source>
</reference>
<feature type="transmembrane region" description="Helical" evidence="2">
    <location>
        <begin position="421"/>
        <end position="440"/>
    </location>
</feature>
<name>A0A397TP89_9GLOM</name>
<evidence type="ECO:0000313" key="3">
    <source>
        <dbReference type="EMBL" id="RIA98726.1"/>
    </source>
</evidence>
<feature type="compositionally biased region" description="Polar residues" evidence="1">
    <location>
        <begin position="111"/>
        <end position="130"/>
    </location>
</feature>
<feature type="region of interest" description="Disordered" evidence="1">
    <location>
        <begin position="111"/>
        <end position="161"/>
    </location>
</feature>
<dbReference type="PANTHER" id="PTHR42032">
    <property type="entry name" value="YALI0E30679P"/>
    <property type="match status" value="1"/>
</dbReference>
<keyword evidence="2" id="KW-0472">Membrane</keyword>
<dbReference type="EMBL" id="QKYT01000012">
    <property type="protein sequence ID" value="RIA98726.1"/>
    <property type="molecule type" value="Genomic_DNA"/>
</dbReference>
<keyword evidence="2" id="KW-0812">Transmembrane</keyword>
<feature type="compositionally biased region" description="Basic and acidic residues" evidence="1">
    <location>
        <begin position="131"/>
        <end position="146"/>
    </location>
</feature>
<protein>
    <submittedName>
        <fullName evidence="3">Uncharacterized protein</fullName>
    </submittedName>
</protein>
<dbReference type="PANTHER" id="PTHR42032:SF1">
    <property type="entry name" value="YALI0E30679P"/>
    <property type="match status" value="1"/>
</dbReference>
<comment type="caution">
    <text evidence="3">The sequence shown here is derived from an EMBL/GenBank/DDBJ whole genome shotgun (WGS) entry which is preliminary data.</text>
</comment>
<feature type="transmembrane region" description="Helical" evidence="2">
    <location>
        <begin position="282"/>
        <end position="301"/>
    </location>
</feature>
<keyword evidence="2" id="KW-1133">Transmembrane helix</keyword>
<dbReference type="STRING" id="658196.A0A397TP89"/>
<feature type="transmembrane region" description="Helical" evidence="2">
    <location>
        <begin position="253"/>
        <end position="270"/>
    </location>
</feature>
<organism evidence="3 4">
    <name type="scientific">Glomus cerebriforme</name>
    <dbReference type="NCBI Taxonomy" id="658196"/>
    <lineage>
        <taxon>Eukaryota</taxon>
        <taxon>Fungi</taxon>
        <taxon>Fungi incertae sedis</taxon>
        <taxon>Mucoromycota</taxon>
        <taxon>Glomeromycotina</taxon>
        <taxon>Glomeromycetes</taxon>
        <taxon>Glomerales</taxon>
        <taxon>Glomeraceae</taxon>
        <taxon>Glomus</taxon>
    </lineage>
</organism>
<keyword evidence="4" id="KW-1185">Reference proteome</keyword>
<evidence type="ECO:0000313" key="4">
    <source>
        <dbReference type="Proteomes" id="UP000265703"/>
    </source>
</evidence>
<evidence type="ECO:0000256" key="1">
    <source>
        <dbReference type="SAM" id="MobiDB-lite"/>
    </source>
</evidence>
<feature type="transmembrane region" description="Helical" evidence="2">
    <location>
        <begin position="167"/>
        <end position="185"/>
    </location>
</feature>
<gene>
    <name evidence="3" type="ORF">C1645_812412</name>
</gene>
<dbReference type="Proteomes" id="UP000265703">
    <property type="component" value="Unassembled WGS sequence"/>
</dbReference>